<dbReference type="PANTHER" id="PTHR44329">
    <property type="entry name" value="SERINE/THREONINE-PROTEIN KINASE TNNI3K-RELATED"/>
    <property type="match status" value="1"/>
</dbReference>
<feature type="coiled-coil region" evidence="1">
    <location>
        <begin position="47"/>
        <end position="74"/>
    </location>
</feature>
<accession>A0A9N9AV29</accession>
<keyword evidence="4" id="KW-1185">Reference proteome</keyword>
<dbReference type="PROSITE" id="PS50011">
    <property type="entry name" value="PROTEIN_KINASE_DOM"/>
    <property type="match status" value="1"/>
</dbReference>
<name>A0A9N9AV29_9GLOM</name>
<evidence type="ECO:0000313" key="3">
    <source>
        <dbReference type="EMBL" id="CAG8545898.1"/>
    </source>
</evidence>
<dbReference type="Gene3D" id="3.30.200.20">
    <property type="entry name" value="Phosphorylase Kinase, domain 1"/>
    <property type="match status" value="1"/>
</dbReference>
<reference evidence="3" key="1">
    <citation type="submission" date="2021-06" db="EMBL/GenBank/DDBJ databases">
        <authorList>
            <person name="Kallberg Y."/>
            <person name="Tangrot J."/>
            <person name="Rosling A."/>
        </authorList>
    </citation>
    <scope>NUCLEOTIDE SEQUENCE</scope>
    <source>
        <strain evidence="3">AZ414A</strain>
    </source>
</reference>
<dbReference type="Gene3D" id="1.10.510.10">
    <property type="entry name" value="Transferase(Phosphotransferase) domain 1"/>
    <property type="match status" value="1"/>
</dbReference>
<proteinExistence type="predicted"/>
<dbReference type="AlphaFoldDB" id="A0A9N9AV29"/>
<sequence>MSASTIEVTDSLATIESNLDIAKNTLRTADAVGGTIKPFVPLIENTFNSLMDRVNAAEATIKTLKRRQTENEKNFHFDVVITELHFTMAVANGEQRRIDQITLESDIANMTKFLERIEGGISDQNQMKEALVACKPITPQNSDPKEASKIQQELSILEKLRNSPKIIRFYGLSHTENSDVMVFEWADHGSLRELYSLDICRGLTFLHPCDILHHDIRCEHIMMATGLVPKIAKFKYSREASGPTTDMKGVTDIMRWMAPEKLLDSTRNNVPYSFKCEIFRKNHVGNASPNVQKLQKGLAKIIMSVTDEYCSPDKESALVLLPDKTLDLDGSLSCSVSVSDEGGSDLYK</sequence>
<gene>
    <name evidence="3" type="ORF">DEBURN_LOCUS6852</name>
</gene>
<dbReference type="InterPro" id="IPR051681">
    <property type="entry name" value="Ser/Thr_Kinases-Pseudokinases"/>
</dbReference>
<dbReference type="Pfam" id="PF00069">
    <property type="entry name" value="Pkinase"/>
    <property type="match status" value="1"/>
</dbReference>
<dbReference type="EMBL" id="CAJVPK010000749">
    <property type="protein sequence ID" value="CAG8545898.1"/>
    <property type="molecule type" value="Genomic_DNA"/>
</dbReference>
<protein>
    <submittedName>
        <fullName evidence="3">4251_t:CDS:1</fullName>
    </submittedName>
</protein>
<evidence type="ECO:0000259" key="2">
    <source>
        <dbReference type="PROSITE" id="PS50011"/>
    </source>
</evidence>
<organism evidence="3 4">
    <name type="scientific">Diversispora eburnea</name>
    <dbReference type="NCBI Taxonomy" id="1213867"/>
    <lineage>
        <taxon>Eukaryota</taxon>
        <taxon>Fungi</taxon>
        <taxon>Fungi incertae sedis</taxon>
        <taxon>Mucoromycota</taxon>
        <taxon>Glomeromycotina</taxon>
        <taxon>Glomeromycetes</taxon>
        <taxon>Diversisporales</taxon>
        <taxon>Diversisporaceae</taxon>
        <taxon>Diversispora</taxon>
    </lineage>
</organism>
<evidence type="ECO:0000313" key="4">
    <source>
        <dbReference type="Proteomes" id="UP000789706"/>
    </source>
</evidence>
<dbReference type="OrthoDB" id="4062651at2759"/>
<dbReference type="GO" id="GO:0005524">
    <property type="term" value="F:ATP binding"/>
    <property type="evidence" value="ECO:0007669"/>
    <property type="project" value="InterPro"/>
</dbReference>
<keyword evidence="1" id="KW-0175">Coiled coil</keyword>
<dbReference type="GO" id="GO:0004674">
    <property type="term" value="F:protein serine/threonine kinase activity"/>
    <property type="evidence" value="ECO:0007669"/>
    <property type="project" value="TreeGrafter"/>
</dbReference>
<dbReference type="InterPro" id="IPR000719">
    <property type="entry name" value="Prot_kinase_dom"/>
</dbReference>
<dbReference type="Proteomes" id="UP000789706">
    <property type="component" value="Unassembled WGS sequence"/>
</dbReference>
<evidence type="ECO:0000256" key="1">
    <source>
        <dbReference type="SAM" id="Coils"/>
    </source>
</evidence>
<feature type="domain" description="Protein kinase" evidence="2">
    <location>
        <begin position="84"/>
        <end position="348"/>
    </location>
</feature>
<comment type="caution">
    <text evidence="3">The sequence shown here is derived from an EMBL/GenBank/DDBJ whole genome shotgun (WGS) entry which is preliminary data.</text>
</comment>
<dbReference type="InterPro" id="IPR011009">
    <property type="entry name" value="Kinase-like_dom_sf"/>
</dbReference>
<dbReference type="SUPFAM" id="SSF56112">
    <property type="entry name" value="Protein kinase-like (PK-like)"/>
    <property type="match status" value="1"/>
</dbReference>